<protein>
    <recommendedName>
        <fullName evidence="3">3-keto-disaccharide hydrolase domain-containing protein</fullName>
    </recommendedName>
</protein>
<dbReference type="STRING" id="596152.DesU5LDRAFT_0406"/>
<dbReference type="HOGENOM" id="CLU_094527_1_0_7"/>
<reference evidence="2" key="1">
    <citation type="submission" date="2011-11" db="EMBL/GenBank/DDBJ databases">
        <title>Improved High-Quality Draft sequence of Desulfovibrio sp. U5L.</title>
        <authorList>
            <consortium name="US DOE Joint Genome Institute"/>
            <person name="Lucas S."/>
            <person name="Han J."/>
            <person name="Lapidus A."/>
            <person name="Cheng J.-F."/>
            <person name="Goodwin L."/>
            <person name="Pitluck S."/>
            <person name="Peters L."/>
            <person name="Ovchinnikova G."/>
            <person name="Held B."/>
            <person name="Detter J.C."/>
            <person name="Han C."/>
            <person name="Tapia R."/>
            <person name="Land M."/>
            <person name="Hauser L."/>
            <person name="Kyrpides N."/>
            <person name="Ivanova N."/>
            <person name="Pagani I."/>
            <person name="Gabster J."/>
            <person name="Walker C."/>
            <person name="Stolyar S."/>
            <person name="Stahl D."/>
            <person name="Arkin A."/>
            <person name="Dehal P."/>
            <person name="Hazen T."/>
            <person name="Woyke T."/>
        </authorList>
    </citation>
    <scope>NUCLEOTIDE SEQUENCE [LARGE SCALE GENOMIC DNA]</scope>
    <source>
        <strain evidence="2">U5L</strain>
    </source>
</reference>
<organism evidence="2">
    <name type="scientific">Desulfovibrio sp. U5L</name>
    <dbReference type="NCBI Taxonomy" id="596152"/>
    <lineage>
        <taxon>Bacteria</taxon>
        <taxon>Pseudomonadati</taxon>
        <taxon>Thermodesulfobacteriota</taxon>
        <taxon>Desulfovibrionia</taxon>
        <taxon>Desulfovibrionales</taxon>
        <taxon>Desulfovibrionaceae</taxon>
        <taxon>Desulfovibrio</taxon>
    </lineage>
</organism>
<evidence type="ECO:0008006" key="3">
    <source>
        <dbReference type="Google" id="ProtNLM"/>
    </source>
</evidence>
<evidence type="ECO:0000256" key="1">
    <source>
        <dbReference type="SAM" id="SignalP"/>
    </source>
</evidence>
<gene>
    <name evidence="2" type="ORF">DesU5LDRAFT_0406</name>
</gene>
<accession>I2PX56</accession>
<evidence type="ECO:0000313" key="2">
    <source>
        <dbReference type="EMBL" id="EIG52112.1"/>
    </source>
</evidence>
<dbReference type="eggNOG" id="COG3403">
    <property type="taxonomic scope" value="Bacteria"/>
</dbReference>
<keyword evidence="1" id="KW-0732">Signal</keyword>
<name>I2PX56_9BACT</name>
<dbReference type="Gene3D" id="2.60.120.560">
    <property type="entry name" value="Exo-inulinase, domain 1"/>
    <property type="match status" value="1"/>
</dbReference>
<feature type="signal peptide" evidence="1">
    <location>
        <begin position="1"/>
        <end position="19"/>
    </location>
</feature>
<feature type="chain" id="PRO_5003663493" description="3-keto-disaccharide hydrolase domain-containing protein" evidence="1">
    <location>
        <begin position="20"/>
        <end position="233"/>
    </location>
</feature>
<proteinExistence type="predicted"/>
<dbReference type="AlphaFoldDB" id="I2PX56"/>
<dbReference type="EMBL" id="JH600068">
    <property type="protein sequence ID" value="EIG52112.1"/>
    <property type="molecule type" value="Genomic_DNA"/>
</dbReference>
<sequence length="233" mass="26559">MRLALPCVAVMLFVGAGIAQTRSQNSYQNFLLSEFKLFNVSAKEAIYKGRKSFKITMPSKLYQDPQKEALTDRPNLAWVPLDFHNGTIECDVAAVLSDNAPDYARGFIGIGFRIDHKLNFEGLYLRPVNSRVDDQVRRNHSVQYFSLPGYGFDRLRQEFPERYESYADIDLGEWIHMKIEVNQNVARLYVNNMKQPALIVNDLKLGSGQRGGVGFWLESGTTGYFSNLNIEMD</sequence>